<keyword evidence="4" id="KW-1185">Reference proteome</keyword>
<sequence length="343" mass="38269">MAEKKKLQFRADGTFKIVQIADLHYEGGVPEDLRTIAAVQSVLEAERPDFVVFTGDAVKGNRCPDQLGQFLELLALPESYGIPYAFTFGNHDSEHDMCTREEMMEAASRRPLCYAEAGPDDVTGVGNYMVTVASAADGEESKAAFYFFDTGCSAPKHIIKSYAWLERNQVDWYIRQSEALTQRSGEPLPALAFFHIPLPEYNDVWDFHTCYGVKNENVGCPRLNTGMFAAMKQMGDVMGTFVGHDHTNDYWGDLYGIRLCYGRASGYNTVGEEEFARGSRVIRLREGERGFETWIRMADGSVVDEQPEHTAIGRVPPVPRVKAEPAEPVEPVQSEQPVQSAQS</sequence>
<feature type="domain" description="Calcineurin-like phosphoesterase" evidence="2">
    <location>
        <begin position="15"/>
        <end position="207"/>
    </location>
</feature>
<dbReference type="Gene3D" id="3.60.21.10">
    <property type="match status" value="1"/>
</dbReference>
<reference evidence="3" key="1">
    <citation type="submission" date="2020-09" db="EMBL/GenBank/DDBJ databases">
        <title>A novel bacterium of genus Paenibacillus, isolated from South China Sea.</title>
        <authorList>
            <person name="Huang H."/>
            <person name="Mo K."/>
            <person name="Hu Y."/>
        </authorList>
    </citation>
    <scope>NUCLEOTIDE SEQUENCE</scope>
    <source>
        <strain evidence="3">IB182363</strain>
    </source>
</reference>
<protein>
    <submittedName>
        <fullName evidence="3">Metallophosphoesterase family protein</fullName>
    </submittedName>
</protein>
<dbReference type="PANTHER" id="PTHR32440">
    <property type="entry name" value="PHOSPHATASE DCR2-RELATED-RELATED"/>
    <property type="match status" value="1"/>
</dbReference>
<name>A0A927C7D6_9BACL</name>
<dbReference type="InterPro" id="IPR004843">
    <property type="entry name" value="Calcineurin-like_PHP"/>
</dbReference>
<feature type="region of interest" description="Disordered" evidence="1">
    <location>
        <begin position="306"/>
        <end position="343"/>
    </location>
</feature>
<proteinExistence type="predicted"/>
<dbReference type="InterPro" id="IPR029052">
    <property type="entry name" value="Metallo-depent_PP-like"/>
</dbReference>
<evidence type="ECO:0000256" key="1">
    <source>
        <dbReference type="SAM" id="MobiDB-lite"/>
    </source>
</evidence>
<dbReference type="InterPro" id="IPR011230">
    <property type="entry name" value="PAP14/16/28/29"/>
</dbReference>
<dbReference type="RefSeq" id="WP_190925587.1">
    <property type="nucleotide sequence ID" value="NZ_JACXJA010000006.1"/>
</dbReference>
<dbReference type="CDD" id="cd07383">
    <property type="entry name" value="MPP_Dcr2"/>
    <property type="match status" value="1"/>
</dbReference>
<dbReference type="PIRSF" id="PIRSF030250">
    <property type="entry name" value="Ptase_At2g46880"/>
    <property type="match status" value="1"/>
</dbReference>
<evidence type="ECO:0000259" key="2">
    <source>
        <dbReference type="Pfam" id="PF00149"/>
    </source>
</evidence>
<dbReference type="EMBL" id="JACXJA010000006">
    <property type="protein sequence ID" value="MBD2861503.1"/>
    <property type="molecule type" value="Genomic_DNA"/>
</dbReference>
<dbReference type="PANTHER" id="PTHR32440:SF11">
    <property type="entry name" value="METALLOPHOSPHOESTERASE DOMAIN-CONTAINING PROTEIN"/>
    <property type="match status" value="1"/>
</dbReference>
<accession>A0A927C7D6</accession>
<dbReference type="Proteomes" id="UP000639396">
    <property type="component" value="Unassembled WGS sequence"/>
</dbReference>
<evidence type="ECO:0000313" key="3">
    <source>
        <dbReference type="EMBL" id="MBD2861503.1"/>
    </source>
</evidence>
<dbReference type="SUPFAM" id="SSF56300">
    <property type="entry name" value="Metallo-dependent phosphatases"/>
    <property type="match status" value="1"/>
</dbReference>
<evidence type="ECO:0000313" key="4">
    <source>
        <dbReference type="Proteomes" id="UP000639396"/>
    </source>
</evidence>
<feature type="compositionally biased region" description="Polar residues" evidence="1">
    <location>
        <begin position="333"/>
        <end position="343"/>
    </location>
</feature>
<dbReference type="Pfam" id="PF00149">
    <property type="entry name" value="Metallophos"/>
    <property type="match status" value="1"/>
</dbReference>
<organism evidence="3 4">
    <name type="scientific">Paenibacillus oceani</name>
    <dbReference type="NCBI Taxonomy" id="2772510"/>
    <lineage>
        <taxon>Bacteria</taxon>
        <taxon>Bacillati</taxon>
        <taxon>Bacillota</taxon>
        <taxon>Bacilli</taxon>
        <taxon>Bacillales</taxon>
        <taxon>Paenibacillaceae</taxon>
        <taxon>Paenibacillus</taxon>
    </lineage>
</organism>
<dbReference type="GO" id="GO:0016788">
    <property type="term" value="F:hydrolase activity, acting on ester bonds"/>
    <property type="evidence" value="ECO:0007669"/>
    <property type="project" value="TreeGrafter"/>
</dbReference>
<dbReference type="AlphaFoldDB" id="A0A927C7D6"/>
<dbReference type="GO" id="GO:0005737">
    <property type="term" value="C:cytoplasm"/>
    <property type="evidence" value="ECO:0007669"/>
    <property type="project" value="TreeGrafter"/>
</dbReference>
<gene>
    <name evidence="3" type="ORF">IDH45_05805</name>
</gene>
<comment type="caution">
    <text evidence="3">The sequence shown here is derived from an EMBL/GenBank/DDBJ whole genome shotgun (WGS) entry which is preliminary data.</text>
</comment>